<feature type="compositionally biased region" description="Basic residues" evidence="1">
    <location>
        <begin position="20"/>
        <end position="38"/>
    </location>
</feature>
<feature type="region of interest" description="Disordered" evidence="1">
    <location>
        <begin position="86"/>
        <end position="199"/>
    </location>
</feature>
<dbReference type="Gramene" id="OMERI11G13670.1">
    <property type="protein sequence ID" value="OMERI11G13670.1"/>
    <property type="gene ID" value="OMERI11G13670"/>
</dbReference>
<feature type="region of interest" description="Disordered" evidence="1">
    <location>
        <begin position="1"/>
        <end position="48"/>
    </location>
</feature>
<organism evidence="2">
    <name type="scientific">Oryza meridionalis</name>
    <dbReference type="NCBI Taxonomy" id="40149"/>
    <lineage>
        <taxon>Eukaryota</taxon>
        <taxon>Viridiplantae</taxon>
        <taxon>Streptophyta</taxon>
        <taxon>Embryophyta</taxon>
        <taxon>Tracheophyta</taxon>
        <taxon>Spermatophyta</taxon>
        <taxon>Magnoliopsida</taxon>
        <taxon>Liliopsida</taxon>
        <taxon>Poales</taxon>
        <taxon>Poaceae</taxon>
        <taxon>BOP clade</taxon>
        <taxon>Oryzoideae</taxon>
        <taxon>Oryzeae</taxon>
        <taxon>Oryzinae</taxon>
        <taxon>Oryza</taxon>
    </lineage>
</organism>
<dbReference type="EnsemblPlants" id="OMERI11G13670.1">
    <property type="protein sequence ID" value="OMERI11G13670.1"/>
    <property type="gene ID" value="OMERI11G13670"/>
</dbReference>
<evidence type="ECO:0000256" key="1">
    <source>
        <dbReference type="SAM" id="MobiDB-lite"/>
    </source>
</evidence>
<dbReference type="AlphaFoldDB" id="A0A0E0F6M3"/>
<feature type="compositionally biased region" description="Basic and acidic residues" evidence="1">
    <location>
        <begin position="8"/>
        <end position="19"/>
    </location>
</feature>
<reference evidence="2" key="1">
    <citation type="submission" date="2015-04" db="UniProtKB">
        <authorList>
            <consortium name="EnsemblPlants"/>
        </authorList>
    </citation>
    <scope>IDENTIFICATION</scope>
</reference>
<evidence type="ECO:0000313" key="3">
    <source>
        <dbReference type="Proteomes" id="UP000008021"/>
    </source>
</evidence>
<feature type="compositionally biased region" description="Low complexity" evidence="1">
    <location>
        <begin position="156"/>
        <end position="174"/>
    </location>
</feature>
<evidence type="ECO:0000313" key="2">
    <source>
        <dbReference type="EnsemblPlants" id="OMERI11G13670.1"/>
    </source>
</evidence>
<feature type="compositionally biased region" description="Basic residues" evidence="1">
    <location>
        <begin position="175"/>
        <end position="184"/>
    </location>
</feature>
<accession>A0A0E0F6M3</accession>
<sequence length="199" mass="21730">MAARRLHPKEGSGEPEPGKHARVRSHARSTRRKAKGTGKNKTGEREREIAVMAGEAEDGDSERLWLFVGQVPCSMAEEEILAVDRAALVPTTPPSTTTAPPCSRSEGASGSPDDNLDRPATAAEPRPQRRARRRTAPSRQEEGGWAPQGQTPLPWTTRSGSTPPSPLRPLSASSLKKKRGKREKRREGEENAFKKKGEE</sequence>
<name>A0A0E0F6M3_9ORYZ</name>
<reference evidence="2" key="2">
    <citation type="submission" date="2018-05" db="EMBL/GenBank/DDBJ databases">
        <title>OmerRS3 (Oryza meridionalis Reference Sequence Version 3).</title>
        <authorList>
            <person name="Zhang J."/>
            <person name="Kudrna D."/>
            <person name="Lee S."/>
            <person name="Talag J."/>
            <person name="Welchert J."/>
            <person name="Wing R.A."/>
        </authorList>
    </citation>
    <scope>NUCLEOTIDE SEQUENCE [LARGE SCALE GENOMIC DNA]</scope>
    <source>
        <strain evidence="2">cv. OR44</strain>
    </source>
</reference>
<protein>
    <submittedName>
        <fullName evidence="2">Uncharacterized protein</fullName>
    </submittedName>
</protein>
<dbReference type="Proteomes" id="UP000008021">
    <property type="component" value="Chromosome 11"/>
</dbReference>
<proteinExistence type="predicted"/>
<keyword evidence="3" id="KW-1185">Reference proteome</keyword>
<feature type="compositionally biased region" description="Basic and acidic residues" evidence="1">
    <location>
        <begin position="185"/>
        <end position="199"/>
    </location>
</feature>
<dbReference type="HOGENOM" id="CLU_1374144_0_0_1"/>